<protein>
    <submittedName>
        <fullName evidence="1">Uncharacterized protein</fullName>
    </submittedName>
</protein>
<evidence type="ECO:0000313" key="1">
    <source>
        <dbReference type="EMBL" id="OAD76392.1"/>
    </source>
</evidence>
<sequence length="93" mass="10572">MKRVENEYHSYWPKLLVLMKCWPIQRPIVIREGYVSTLFYLHSLEGFRGIKLSISISRSPGKSGDEANAVIFWSILGSSTPPAPVGSQTRKTY</sequence>
<dbReference type="GeneID" id="28991877"/>
<keyword evidence="2" id="KW-1185">Reference proteome</keyword>
<dbReference type="Proteomes" id="UP000077315">
    <property type="component" value="Unassembled WGS sequence"/>
</dbReference>
<dbReference type="EMBL" id="KV440976">
    <property type="protein sequence ID" value="OAD76392.1"/>
    <property type="molecule type" value="Genomic_DNA"/>
</dbReference>
<evidence type="ECO:0000313" key="2">
    <source>
        <dbReference type="Proteomes" id="UP000077315"/>
    </source>
</evidence>
<dbReference type="RefSeq" id="XP_018294432.1">
    <property type="nucleotide sequence ID" value="XM_018430971.1"/>
</dbReference>
<dbReference type="VEuPathDB" id="FungiDB:PHYBLDRAFT_143365"/>
<reference evidence="2" key="1">
    <citation type="submission" date="2015-06" db="EMBL/GenBank/DDBJ databases">
        <title>Expansion of signal transduction pathways in fungi by whole-genome duplication.</title>
        <authorList>
            <consortium name="DOE Joint Genome Institute"/>
            <person name="Corrochano L.M."/>
            <person name="Kuo A."/>
            <person name="Marcet-Houben M."/>
            <person name="Polaino S."/>
            <person name="Salamov A."/>
            <person name="Villalobos J.M."/>
            <person name="Alvarez M.I."/>
            <person name="Avalos J."/>
            <person name="Benito E.P."/>
            <person name="Benoit I."/>
            <person name="Burger G."/>
            <person name="Camino L.P."/>
            <person name="Canovas D."/>
            <person name="Cerda-Olmedo E."/>
            <person name="Cheng J.-F."/>
            <person name="Dominguez A."/>
            <person name="Elias M."/>
            <person name="Eslava A.P."/>
            <person name="Glaser F."/>
            <person name="Grimwood J."/>
            <person name="Gutierrez G."/>
            <person name="Heitman J."/>
            <person name="Henrissat B."/>
            <person name="Iturriaga E.A."/>
            <person name="Lang B.F."/>
            <person name="Lavin J.L."/>
            <person name="Lee S."/>
            <person name="Li W."/>
            <person name="Lindquist E."/>
            <person name="Lopez-Garcia S."/>
            <person name="Luque E.M."/>
            <person name="Marcos A.T."/>
            <person name="Martin J."/>
            <person name="McCluskey K."/>
            <person name="Medina H.R."/>
            <person name="Miralles-Duran A."/>
            <person name="Miyazaki A."/>
            <person name="Munoz-Torres E."/>
            <person name="Oguiza J.A."/>
            <person name="Ohm R."/>
            <person name="Olmedo M."/>
            <person name="Orejas M."/>
            <person name="Ortiz-Castellanos L."/>
            <person name="Pisabarro A.G."/>
            <person name="Rodriguez-Romero J."/>
            <person name="Ruiz-Herrera J."/>
            <person name="Ruiz-Vazquez R."/>
            <person name="Sanz C."/>
            <person name="Schackwitz W."/>
            <person name="Schmutz J."/>
            <person name="Shahriari M."/>
            <person name="Shelest E."/>
            <person name="Silva-Franco F."/>
            <person name="Soanes D."/>
            <person name="Syed K."/>
            <person name="Tagua V.G."/>
            <person name="Talbot N.J."/>
            <person name="Thon M."/>
            <person name="De vries R.P."/>
            <person name="Wiebenga A."/>
            <person name="Yadav J.S."/>
            <person name="Braun E.L."/>
            <person name="Baker S."/>
            <person name="Garre V."/>
            <person name="Horwitz B."/>
            <person name="Torres-Martinez S."/>
            <person name="Idnurm A."/>
            <person name="Herrera-Estrella A."/>
            <person name="Gabaldon T."/>
            <person name="Grigoriev I.V."/>
        </authorList>
    </citation>
    <scope>NUCLEOTIDE SEQUENCE [LARGE SCALE GENOMIC DNA]</scope>
    <source>
        <strain evidence="2">NRRL 1555(-)</strain>
    </source>
</reference>
<dbReference type="InParanoid" id="A0A162UI59"/>
<accession>A0A162UI59</accession>
<gene>
    <name evidence="1" type="ORF">PHYBLDRAFT_143365</name>
</gene>
<dbReference type="AlphaFoldDB" id="A0A162UI59"/>
<organism evidence="1 2">
    <name type="scientific">Phycomyces blakesleeanus (strain ATCC 8743b / DSM 1359 / FGSC 10004 / NBRC 33097 / NRRL 1555)</name>
    <dbReference type="NCBI Taxonomy" id="763407"/>
    <lineage>
        <taxon>Eukaryota</taxon>
        <taxon>Fungi</taxon>
        <taxon>Fungi incertae sedis</taxon>
        <taxon>Mucoromycota</taxon>
        <taxon>Mucoromycotina</taxon>
        <taxon>Mucoromycetes</taxon>
        <taxon>Mucorales</taxon>
        <taxon>Phycomycetaceae</taxon>
        <taxon>Phycomyces</taxon>
    </lineage>
</organism>
<proteinExistence type="predicted"/>
<name>A0A162UI59_PHYB8</name>